<protein>
    <submittedName>
        <fullName evidence="2">Uncharacterized protein</fullName>
    </submittedName>
</protein>
<gene>
    <name evidence="2" type="ORF">WDK88_19675</name>
</gene>
<dbReference type="EMBL" id="CP147711">
    <property type="protein sequence ID" value="WXC83636.1"/>
    <property type="molecule type" value="Genomic_DNA"/>
</dbReference>
<keyword evidence="1" id="KW-0812">Transmembrane</keyword>
<dbReference type="RefSeq" id="WP_275949006.1">
    <property type="nucleotide sequence ID" value="NZ_CP088285.1"/>
</dbReference>
<reference evidence="2" key="1">
    <citation type="journal article" date="2021" name="Int. J. Syst. Evol. Microbiol.">
        <title>Bradyrhizobium septentrionale sp. nov. (sv. septentrionale) and Bradyrhizobium quebecense sp. nov. (sv. septentrionale) associated with legumes native to Canada possess rearranged symbiosis genes and numerous insertion sequences.</title>
        <authorList>
            <person name="Bromfield E.S.P."/>
            <person name="Cloutier S."/>
        </authorList>
    </citation>
    <scope>NUCLEOTIDE SEQUENCE</scope>
    <source>
        <strain evidence="2">5S5</strain>
    </source>
</reference>
<sequence>MATRSNLSKAELARSVAGAASALVLSGLALFVAAHHLSGG</sequence>
<dbReference type="Proteomes" id="UP001432046">
    <property type="component" value="Chromosome"/>
</dbReference>
<organism evidence="2 3">
    <name type="scientific">Bradyrhizobium septentrionale</name>
    <dbReference type="NCBI Taxonomy" id="1404411"/>
    <lineage>
        <taxon>Bacteria</taxon>
        <taxon>Pseudomonadati</taxon>
        <taxon>Pseudomonadota</taxon>
        <taxon>Alphaproteobacteria</taxon>
        <taxon>Hyphomicrobiales</taxon>
        <taxon>Nitrobacteraceae</taxon>
        <taxon>Bradyrhizobium</taxon>
    </lineage>
</organism>
<evidence type="ECO:0000256" key="1">
    <source>
        <dbReference type="SAM" id="Phobius"/>
    </source>
</evidence>
<reference evidence="2" key="2">
    <citation type="submission" date="2024-03" db="EMBL/GenBank/DDBJ databases">
        <authorList>
            <person name="Bromfield E.S.P."/>
            <person name="Cloutier S."/>
        </authorList>
    </citation>
    <scope>NUCLEOTIDE SEQUENCE</scope>
    <source>
        <strain evidence="2">5S5</strain>
    </source>
</reference>
<name>A0ABZ2PAE1_9BRAD</name>
<keyword evidence="1" id="KW-1133">Transmembrane helix</keyword>
<evidence type="ECO:0000313" key="2">
    <source>
        <dbReference type="EMBL" id="WXC83636.1"/>
    </source>
</evidence>
<keyword evidence="3" id="KW-1185">Reference proteome</keyword>
<evidence type="ECO:0000313" key="3">
    <source>
        <dbReference type="Proteomes" id="UP001432046"/>
    </source>
</evidence>
<keyword evidence="1" id="KW-0472">Membrane</keyword>
<accession>A0ABZ2PAE1</accession>
<feature type="transmembrane region" description="Helical" evidence="1">
    <location>
        <begin position="12"/>
        <end position="34"/>
    </location>
</feature>
<proteinExistence type="predicted"/>